<dbReference type="OrthoDB" id="2320332at2759"/>
<dbReference type="AlphaFoldDB" id="A0A553I469"/>
<reference evidence="2" key="1">
    <citation type="submission" date="2019-06" db="EMBL/GenBank/DDBJ databases">
        <title>Draft genome sequence of the griseofulvin-producing fungus Xylaria cubensis strain G536.</title>
        <authorList>
            <person name="Mead M.E."/>
            <person name="Raja H.A."/>
            <person name="Steenwyk J.L."/>
            <person name="Knowles S.L."/>
            <person name="Oberlies N.H."/>
            <person name="Rokas A."/>
        </authorList>
    </citation>
    <scope>NUCLEOTIDE SEQUENCE [LARGE SCALE GENOMIC DNA]</scope>
    <source>
        <strain evidence="2">G536</strain>
    </source>
</reference>
<dbReference type="Proteomes" id="UP000319160">
    <property type="component" value="Unassembled WGS sequence"/>
</dbReference>
<keyword evidence="2" id="KW-1185">Reference proteome</keyword>
<evidence type="ECO:0000313" key="1">
    <source>
        <dbReference type="EMBL" id="TRX94991.1"/>
    </source>
</evidence>
<gene>
    <name evidence="1" type="ORF">FHL15_004076</name>
</gene>
<dbReference type="Pfam" id="PF08982">
    <property type="entry name" value="AtaL"/>
    <property type="match status" value="1"/>
</dbReference>
<sequence>MVTFNIAYTAPINKNGATPTLTQSQVWEGLKLKVRRAQDFVSAITECQVLSEETLPTGELQITRQVQFVPTTTHKTSGAVKEVCVHYAPCRVAFQQEDGSTVTNIISKRPDGELLMSYVFEWRHPDVPEGSDRAAQLEEAHWKMAKMAVESSIDTIRRLVTEGKIQ</sequence>
<organism evidence="1 2">
    <name type="scientific">Xylaria flabelliformis</name>
    <dbReference type="NCBI Taxonomy" id="2512241"/>
    <lineage>
        <taxon>Eukaryota</taxon>
        <taxon>Fungi</taxon>
        <taxon>Dikarya</taxon>
        <taxon>Ascomycota</taxon>
        <taxon>Pezizomycotina</taxon>
        <taxon>Sordariomycetes</taxon>
        <taxon>Xylariomycetidae</taxon>
        <taxon>Xylariales</taxon>
        <taxon>Xylariaceae</taxon>
        <taxon>Xylaria</taxon>
    </lineage>
</organism>
<dbReference type="SUPFAM" id="SSF55961">
    <property type="entry name" value="Bet v1-like"/>
    <property type="match status" value="1"/>
</dbReference>
<dbReference type="EMBL" id="VFLP01000018">
    <property type="protein sequence ID" value="TRX94991.1"/>
    <property type="molecule type" value="Genomic_DNA"/>
</dbReference>
<dbReference type="InterPro" id="IPR015075">
    <property type="entry name" value="AtaL"/>
</dbReference>
<protein>
    <recommendedName>
        <fullName evidence="3">DUF1857-domain-containing protein</fullName>
    </recommendedName>
</protein>
<dbReference type="CDD" id="cd08863">
    <property type="entry name" value="SRPBCC_DUF1857"/>
    <property type="match status" value="1"/>
</dbReference>
<comment type="caution">
    <text evidence="1">The sequence shown here is derived from an EMBL/GenBank/DDBJ whole genome shotgun (WGS) entry which is preliminary data.</text>
</comment>
<dbReference type="STRING" id="2512241.A0A553I469"/>
<proteinExistence type="predicted"/>
<dbReference type="Gene3D" id="3.30.530.20">
    <property type="match status" value="1"/>
</dbReference>
<evidence type="ECO:0000313" key="2">
    <source>
        <dbReference type="Proteomes" id="UP000319160"/>
    </source>
</evidence>
<evidence type="ECO:0008006" key="3">
    <source>
        <dbReference type="Google" id="ProtNLM"/>
    </source>
</evidence>
<dbReference type="InterPro" id="IPR023393">
    <property type="entry name" value="START-like_dom_sf"/>
</dbReference>
<name>A0A553I469_9PEZI</name>
<accession>A0A553I469</accession>